<dbReference type="GO" id="GO:0009289">
    <property type="term" value="C:pilus"/>
    <property type="evidence" value="ECO:0007669"/>
    <property type="project" value="InterPro"/>
</dbReference>
<evidence type="ECO:0000259" key="2">
    <source>
        <dbReference type="Pfam" id="PF24223"/>
    </source>
</evidence>
<gene>
    <name evidence="3" type="ORF">J7T18_03835</name>
</gene>
<dbReference type="RefSeq" id="WP_102138722.1">
    <property type="nucleotide sequence ID" value="NZ_CP031123.2"/>
</dbReference>
<evidence type="ECO:0000313" key="4">
    <source>
        <dbReference type="Proteomes" id="UP000674270"/>
    </source>
</evidence>
<protein>
    <recommendedName>
        <fullName evidence="2">Fimbrial adhesin MrpH C-terminal domain-containing protein</fullName>
    </recommendedName>
</protein>
<feature type="domain" description="Fimbrial adhesin MrpH C-terminal" evidence="2">
    <location>
        <begin position="182"/>
        <end position="277"/>
    </location>
</feature>
<evidence type="ECO:0000256" key="1">
    <source>
        <dbReference type="SAM" id="SignalP"/>
    </source>
</evidence>
<organism evidence="3 4">
    <name type="scientific">Providencia huaxiensis</name>
    <dbReference type="NCBI Taxonomy" id="2027290"/>
    <lineage>
        <taxon>Bacteria</taxon>
        <taxon>Pseudomonadati</taxon>
        <taxon>Pseudomonadota</taxon>
        <taxon>Gammaproteobacteria</taxon>
        <taxon>Enterobacterales</taxon>
        <taxon>Morganellaceae</taxon>
        <taxon>Providencia</taxon>
    </lineage>
</organism>
<accession>A0A345M2V8</accession>
<dbReference type="InterPro" id="IPR057010">
    <property type="entry name" value="MrpH_C"/>
</dbReference>
<dbReference type="Pfam" id="PF24223">
    <property type="entry name" value="MrpH_C"/>
    <property type="match status" value="1"/>
</dbReference>
<dbReference type="Gene3D" id="2.60.40.1090">
    <property type="entry name" value="Fimbrial-type adhesion domain"/>
    <property type="match status" value="1"/>
</dbReference>
<dbReference type="AlphaFoldDB" id="A0A345M2V8"/>
<feature type="signal peptide" evidence="1">
    <location>
        <begin position="1"/>
        <end position="20"/>
    </location>
</feature>
<name>A0A345M2V8_9GAMM</name>
<dbReference type="OrthoDB" id="6460454at2"/>
<dbReference type="InterPro" id="IPR036937">
    <property type="entry name" value="Adhesion_dom_fimbrial_sf"/>
</dbReference>
<feature type="chain" id="PRO_5041070765" description="Fimbrial adhesin MrpH C-terminal domain-containing protein" evidence="1">
    <location>
        <begin position="21"/>
        <end position="284"/>
    </location>
</feature>
<reference evidence="3" key="1">
    <citation type="submission" date="2021-03" db="EMBL/GenBank/DDBJ databases">
        <authorList>
            <person name="Stanton E."/>
        </authorList>
    </citation>
    <scope>NUCLEOTIDE SEQUENCE</scope>
    <source>
        <strain evidence="3">2020EL-00113</strain>
    </source>
</reference>
<dbReference type="KEGG" id="prq:CYG50_05280"/>
<keyword evidence="1" id="KW-0732">Signal</keyword>
<dbReference type="EMBL" id="JAGKLY010000001">
    <property type="protein sequence ID" value="MBQ0267431.1"/>
    <property type="molecule type" value="Genomic_DNA"/>
</dbReference>
<dbReference type="Proteomes" id="UP000674270">
    <property type="component" value="Unassembled WGS sequence"/>
</dbReference>
<sequence>MKKFIFAILLLVSPLKGAHAEFAAQGEFVADYGAWIEARYILRGDLEHDNRPMAMQASGSCPCDIELGSWGTYADGSYGAGNSHIVSFDTHSVRLTERNSWDEKPVTFSEVARALEKGNLLNRKIQGRWQFYPRKPGVGFCFNLGILYRQKMQIAQTANNPIILCSPLTPTNINCNIEGPDYLDHGTLSNSSLNGNKVSTDFRVSCTETTDVKITAIAGLDGDNVIFIADGLESEINIDGSPETTLHVDAFSQKQFQVSSQLIKTKDIPPNEYSGIFLLSVEIP</sequence>
<comment type="caution">
    <text evidence="3">The sequence shown here is derived from an EMBL/GenBank/DDBJ whole genome shotgun (WGS) entry which is preliminary data.</text>
</comment>
<proteinExistence type="predicted"/>
<dbReference type="GO" id="GO:0007155">
    <property type="term" value="P:cell adhesion"/>
    <property type="evidence" value="ECO:0007669"/>
    <property type="project" value="InterPro"/>
</dbReference>
<evidence type="ECO:0000313" key="3">
    <source>
        <dbReference type="EMBL" id="MBQ0267431.1"/>
    </source>
</evidence>